<dbReference type="PRINTS" id="PR00059">
    <property type="entry name" value="RIBOSOMALL6"/>
</dbReference>
<comment type="similarity">
    <text evidence="1 6">Belongs to the universal ribosomal protein uL6 family.</text>
</comment>
<evidence type="ECO:0000259" key="8">
    <source>
        <dbReference type="Pfam" id="PF00347"/>
    </source>
</evidence>
<dbReference type="PIRSF" id="PIRSF002162">
    <property type="entry name" value="Ribosomal_L6"/>
    <property type="match status" value="1"/>
</dbReference>
<keyword evidence="7" id="KW-0694">RNA-binding</keyword>
<dbReference type="Proteomes" id="UP000294404">
    <property type="component" value="Chromosome"/>
</dbReference>
<evidence type="ECO:0000256" key="6">
    <source>
        <dbReference type="RuleBase" id="RU003869"/>
    </source>
</evidence>
<keyword evidence="7" id="KW-0699">rRNA-binding</keyword>
<dbReference type="InterPro" id="IPR036789">
    <property type="entry name" value="Ribosomal_uL6-like_a/b-dom_sf"/>
</dbReference>
<dbReference type="InterPro" id="IPR002358">
    <property type="entry name" value="Ribosomal_uL6_CS"/>
</dbReference>
<dbReference type="InterPro" id="IPR020040">
    <property type="entry name" value="Ribosomal_uL6_a/b-dom"/>
</dbReference>
<comment type="function">
    <text evidence="7">This protein binds to the 23S rRNA, and is important in its secondary structure. It is located near the subunit interface in the base of the L7/L12 stalk, and near the tRNA binding site of the peptidyltransferase center.</text>
</comment>
<evidence type="ECO:0000256" key="3">
    <source>
        <dbReference type="ARBA" id="ARBA00023274"/>
    </source>
</evidence>
<dbReference type="OrthoDB" id="9805007at2"/>
<dbReference type="InterPro" id="IPR019906">
    <property type="entry name" value="Ribosomal_uL6_bac-type"/>
</dbReference>
<dbReference type="GO" id="GO:0002181">
    <property type="term" value="P:cytoplasmic translation"/>
    <property type="evidence" value="ECO:0007669"/>
    <property type="project" value="TreeGrafter"/>
</dbReference>
<protein>
    <recommendedName>
        <fullName evidence="4 5">50S ribosomal protein L6</fullName>
    </recommendedName>
</protein>
<evidence type="ECO:0000256" key="2">
    <source>
        <dbReference type="ARBA" id="ARBA00022980"/>
    </source>
</evidence>
<feature type="domain" description="Large ribosomal subunit protein uL6 alpha-beta" evidence="8">
    <location>
        <begin position="11"/>
        <end position="83"/>
    </location>
</feature>
<dbReference type="RefSeq" id="WP_154027639.1">
    <property type="nucleotide sequence ID" value="NZ_LR217695.1"/>
</dbReference>
<organism evidence="9 10">
    <name type="scientific">Buchnera aphidicola</name>
    <name type="common">Cinara cuneomaculata</name>
    <dbReference type="NCBI Taxonomy" id="1660040"/>
    <lineage>
        <taxon>Bacteria</taxon>
        <taxon>Pseudomonadati</taxon>
        <taxon>Pseudomonadota</taxon>
        <taxon>Gammaproteobacteria</taxon>
        <taxon>Enterobacterales</taxon>
        <taxon>Erwiniaceae</taxon>
        <taxon>Buchnera</taxon>
    </lineage>
</organism>
<dbReference type="PROSITE" id="PS00525">
    <property type="entry name" value="RIBOSOMAL_L6_1"/>
    <property type="match status" value="1"/>
</dbReference>
<dbReference type="Gene3D" id="3.90.930.12">
    <property type="entry name" value="Ribosomal protein L6, alpha-beta domain"/>
    <property type="match status" value="2"/>
</dbReference>
<dbReference type="EMBL" id="LR217695">
    <property type="protein sequence ID" value="VFP78308.1"/>
    <property type="molecule type" value="Genomic_DNA"/>
</dbReference>
<dbReference type="FunFam" id="3.90.930.12:FF:000001">
    <property type="entry name" value="50S ribosomal protein L6"/>
    <property type="match status" value="1"/>
</dbReference>
<name>A0A451CYR2_9GAMM</name>
<evidence type="ECO:0000256" key="4">
    <source>
        <dbReference type="ARBA" id="ARBA00035454"/>
    </source>
</evidence>
<dbReference type="InterPro" id="IPR000702">
    <property type="entry name" value="Ribosomal_uL6-like"/>
</dbReference>
<accession>A0A451CYR2</accession>
<dbReference type="SUPFAM" id="SSF56053">
    <property type="entry name" value="Ribosomal protein L6"/>
    <property type="match status" value="2"/>
</dbReference>
<gene>
    <name evidence="9" type="primary">rplF</name>
    <name evidence="9" type="ORF">BUCICUMA2628_334</name>
</gene>
<sequence>MSRIAKSSIMIPKNVTVQISGLEVIVKGPLGSLVRKMHECIKIIKKDNLLFFSHNHLSKSYGWMQAGTHRSVVYTMIVGVIEGFKKQLNLVGIGYRVIMENTNILKLYLGFSHPIIYKIPNTIKALILPQNEIVLTGIDKQLVGQVAANIRSYRIPEPYKGKGIRYSNEKVRIKEAKKK</sequence>
<dbReference type="Pfam" id="PF00347">
    <property type="entry name" value="Ribosomal_L6"/>
    <property type="match status" value="2"/>
</dbReference>
<dbReference type="AlphaFoldDB" id="A0A451CYR2"/>
<dbReference type="PANTHER" id="PTHR11655:SF14">
    <property type="entry name" value="LARGE RIBOSOMAL SUBUNIT PROTEIN UL6M"/>
    <property type="match status" value="1"/>
</dbReference>
<evidence type="ECO:0000313" key="10">
    <source>
        <dbReference type="Proteomes" id="UP000294404"/>
    </source>
</evidence>
<feature type="domain" description="Large ribosomal subunit protein uL6 alpha-beta" evidence="8">
    <location>
        <begin position="91"/>
        <end position="166"/>
    </location>
</feature>
<proteinExistence type="inferred from homology"/>
<evidence type="ECO:0000256" key="1">
    <source>
        <dbReference type="ARBA" id="ARBA00009356"/>
    </source>
</evidence>
<keyword evidence="2 6" id="KW-0689">Ribosomal protein</keyword>
<evidence type="ECO:0000313" key="9">
    <source>
        <dbReference type="EMBL" id="VFP78308.1"/>
    </source>
</evidence>
<dbReference type="GO" id="GO:0019843">
    <property type="term" value="F:rRNA binding"/>
    <property type="evidence" value="ECO:0007669"/>
    <property type="project" value="UniProtKB-UniRule"/>
</dbReference>
<evidence type="ECO:0000256" key="7">
    <source>
        <dbReference type="RuleBase" id="RU003870"/>
    </source>
</evidence>
<dbReference type="PANTHER" id="PTHR11655">
    <property type="entry name" value="60S/50S RIBOSOMAL PROTEIN L6/L9"/>
    <property type="match status" value="1"/>
</dbReference>
<dbReference type="GO" id="GO:0022625">
    <property type="term" value="C:cytosolic large ribosomal subunit"/>
    <property type="evidence" value="ECO:0007669"/>
    <property type="project" value="UniProtKB-UniRule"/>
</dbReference>
<dbReference type="GO" id="GO:0003735">
    <property type="term" value="F:structural constituent of ribosome"/>
    <property type="evidence" value="ECO:0007669"/>
    <property type="project" value="UniProtKB-UniRule"/>
</dbReference>
<keyword evidence="3 6" id="KW-0687">Ribonucleoprotein</keyword>
<dbReference type="NCBIfam" id="TIGR03654">
    <property type="entry name" value="L6_bact"/>
    <property type="match status" value="1"/>
</dbReference>
<reference evidence="9 10" key="1">
    <citation type="submission" date="2019-02" db="EMBL/GenBank/DDBJ databases">
        <authorList>
            <person name="Manzano-Marin A."/>
            <person name="Manzano-Marin A."/>
        </authorList>
    </citation>
    <scope>NUCLEOTIDE SEQUENCE [LARGE SCALE GENOMIC DNA]</scope>
    <source>
        <strain evidence="9 10">BuCicuneomaculata</strain>
    </source>
</reference>
<evidence type="ECO:0000256" key="5">
    <source>
        <dbReference type="NCBIfam" id="TIGR03654"/>
    </source>
</evidence>